<accession>A0A3M2JMN9</accession>
<dbReference type="OrthoDB" id="4553288at2"/>
<proteinExistence type="inferred from homology"/>
<dbReference type="CDD" id="cd00293">
    <property type="entry name" value="USP-like"/>
    <property type="match status" value="1"/>
</dbReference>
<dbReference type="SUPFAM" id="SSF52402">
    <property type="entry name" value="Adenine nucleotide alpha hydrolases-like"/>
    <property type="match status" value="1"/>
</dbReference>
<dbReference type="Proteomes" id="UP000269289">
    <property type="component" value="Unassembled WGS sequence"/>
</dbReference>
<feature type="domain" description="UspA" evidence="2">
    <location>
        <begin position="15"/>
        <end position="150"/>
    </location>
</feature>
<dbReference type="InterPro" id="IPR006015">
    <property type="entry name" value="Universal_stress_UspA"/>
</dbReference>
<evidence type="ECO:0000313" key="4">
    <source>
        <dbReference type="Proteomes" id="UP000269289"/>
    </source>
</evidence>
<dbReference type="InterPro" id="IPR006016">
    <property type="entry name" value="UspA"/>
</dbReference>
<dbReference type="AlphaFoldDB" id="A0A3M2JMN9"/>
<organism evidence="3 4">
    <name type="scientific">Cellulomonas triticagri</name>
    <dbReference type="NCBI Taxonomy" id="2483352"/>
    <lineage>
        <taxon>Bacteria</taxon>
        <taxon>Bacillati</taxon>
        <taxon>Actinomycetota</taxon>
        <taxon>Actinomycetes</taxon>
        <taxon>Micrococcales</taxon>
        <taxon>Cellulomonadaceae</taxon>
        <taxon>Cellulomonas</taxon>
    </lineage>
</organism>
<keyword evidence="4" id="KW-1185">Reference proteome</keyword>
<dbReference type="PRINTS" id="PR01438">
    <property type="entry name" value="UNVRSLSTRESS"/>
</dbReference>
<gene>
    <name evidence="3" type="ORF">EBM89_00265</name>
</gene>
<dbReference type="Gene3D" id="3.40.50.620">
    <property type="entry name" value="HUPs"/>
    <property type="match status" value="1"/>
</dbReference>
<dbReference type="PANTHER" id="PTHR46268">
    <property type="entry name" value="STRESS RESPONSE PROTEIN NHAX"/>
    <property type="match status" value="1"/>
</dbReference>
<dbReference type="PANTHER" id="PTHR46268:SF6">
    <property type="entry name" value="UNIVERSAL STRESS PROTEIN UP12"/>
    <property type="match status" value="1"/>
</dbReference>
<evidence type="ECO:0000256" key="1">
    <source>
        <dbReference type="ARBA" id="ARBA00008791"/>
    </source>
</evidence>
<dbReference type="Pfam" id="PF00582">
    <property type="entry name" value="Usp"/>
    <property type="match status" value="1"/>
</dbReference>
<dbReference type="InterPro" id="IPR014729">
    <property type="entry name" value="Rossmann-like_a/b/a_fold"/>
</dbReference>
<protein>
    <submittedName>
        <fullName evidence="3">Universal stress protein</fullName>
    </submittedName>
</protein>
<evidence type="ECO:0000313" key="3">
    <source>
        <dbReference type="EMBL" id="RMI14444.1"/>
    </source>
</evidence>
<comment type="caution">
    <text evidence="3">The sequence shown here is derived from an EMBL/GenBank/DDBJ whole genome shotgun (WGS) entry which is preliminary data.</text>
</comment>
<reference evidence="3 4" key="1">
    <citation type="submission" date="2018-10" db="EMBL/GenBank/DDBJ databases">
        <title>Isolation, diversity and antifungal activity of actinobacteria from wheat.</title>
        <authorList>
            <person name="Han C."/>
        </authorList>
    </citation>
    <scope>NUCLEOTIDE SEQUENCE [LARGE SCALE GENOMIC DNA]</scope>
    <source>
        <strain evidence="3 4">NEAU-YY56</strain>
    </source>
</reference>
<name>A0A3M2JMN9_9CELL</name>
<evidence type="ECO:0000259" key="2">
    <source>
        <dbReference type="Pfam" id="PF00582"/>
    </source>
</evidence>
<sequence>MAVGFEIGTDGPSVVVIGVDGSDSSVRAATYAVGMCRRQGSGAVLVHVREAAGPWAVMDSTGMSSTVVAQEQDAVEREIRAALPQIADAGVRACLVVRSGDPYRELSAVAEELRADLVVVGSSATLGRRIAGSIAVRLVRDARVPVTVVP</sequence>
<comment type="similarity">
    <text evidence="1">Belongs to the universal stress protein A family.</text>
</comment>
<dbReference type="EMBL" id="RFFI01000001">
    <property type="protein sequence ID" value="RMI14444.1"/>
    <property type="molecule type" value="Genomic_DNA"/>
</dbReference>
<dbReference type="RefSeq" id="WP_122147459.1">
    <property type="nucleotide sequence ID" value="NZ_RFFI01000001.1"/>
</dbReference>